<dbReference type="EMBL" id="MW018138">
    <property type="protein sequence ID" value="QPB44259.1"/>
    <property type="molecule type" value="Genomic_DNA"/>
</dbReference>
<feature type="region of interest" description="Disordered" evidence="4">
    <location>
        <begin position="1"/>
        <end position="31"/>
    </location>
</feature>
<dbReference type="GO" id="GO:0032259">
    <property type="term" value="P:methylation"/>
    <property type="evidence" value="ECO:0007669"/>
    <property type="project" value="UniProtKB-KW"/>
</dbReference>
<dbReference type="Pfam" id="PF05063">
    <property type="entry name" value="MT-A70"/>
    <property type="match status" value="1"/>
</dbReference>
<dbReference type="GO" id="GO:0008168">
    <property type="term" value="F:methyltransferase activity"/>
    <property type="evidence" value="ECO:0007669"/>
    <property type="project" value="UniProtKB-KW"/>
</dbReference>
<dbReference type="PANTHER" id="PTHR12829">
    <property type="entry name" value="N6-ADENOSINE-METHYLTRANSFERASE"/>
    <property type="match status" value="1"/>
</dbReference>
<evidence type="ECO:0000256" key="4">
    <source>
        <dbReference type="SAM" id="MobiDB-lite"/>
    </source>
</evidence>
<evidence type="ECO:0000256" key="2">
    <source>
        <dbReference type="ARBA" id="ARBA00022679"/>
    </source>
</evidence>
<evidence type="ECO:0000256" key="1">
    <source>
        <dbReference type="ARBA" id="ARBA00022603"/>
    </source>
</evidence>
<feature type="compositionally biased region" description="Basic and acidic residues" evidence="4">
    <location>
        <begin position="14"/>
        <end position="23"/>
    </location>
</feature>
<organism evidence="5 6">
    <name type="scientific">Medusavirus stheno T3</name>
    <dbReference type="NCBI Taxonomy" id="3069717"/>
    <lineage>
        <taxon>Viruses</taxon>
        <taxon>Varidnaviria</taxon>
        <taxon>Bamfordvirae</taxon>
        <taxon>Nucleocytoviricota</taxon>
        <taxon>Megaviricetes</taxon>
        <taxon>Mamonoviridae</taxon>
        <taxon>Medusavirus</taxon>
        <taxon>Medusavirus sthenus</taxon>
    </lineage>
</organism>
<dbReference type="Proteomes" id="UP001162098">
    <property type="component" value="Segment"/>
</dbReference>
<keyword evidence="6" id="KW-1185">Reference proteome</keyword>
<keyword evidence="3" id="KW-0949">S-adenosyl-L-methionine</keyword>
<evidence type="ECO:0000256" key="3">
    <source>
        <dbReference type="ARBA" id="ARBA00022691"/>
    </source>
</evidence>
<evidence type="ECO:0000313" key="6">
    <source>
        <dbReference type="Proteomes" id="UP001162098"/>
    </source>
</evidence>
<protein>
    <submittedName>
        <fullName evidence="5">DNA methyltransferase</fullName>
    </submittedName>
</protein>
<dbReference type="InterPro" id="IPR029063">
    <property type="entry name" value="SAM-dependent_MTases_sf"/>
</dbReference>
<keyword evidence="2" id="KW-0808">Transferase</keyword>
<dbReference type="InterPro" id="IPR002052">
    <property type="entry name" value="DNA_methylase_N6_adenine_CS"/>
</dbReference>
<keyword evidence="1 5" id="KW-0489">Methyltransferase</keyword>
<dbReference type="PROSITE" id="PS00092">
    <property type="entry name" value="N6_MTASE"/>
    <property type="match status" value="1"/>
</dbReference>
<dbReference type="PROSITE" id="PS51143">
    <property type="entry name" value="MT_A70"/>
    <property type="match status" value="1"/>
</dbReference>
<dbReference type="KEGG" id="vg:80543455"/>
<dbReference type="InterPro" id="IPR007757">
    <property type="entry name" value="MT-A70-like"/>
</dbReference>
<dbReference type="PANTHER" id="PTHR12829:SF7">
    <property type="entry name" value="N6-ADENOSINE-METHYLTRANSFERASE CATALYTIC SUBUNIT"/>
    <property type="match status" value="1"/>
</dbReference>
<dbReference type="SUPFAM" id="SSF53335">
    <property type="entry name" value="S-adenosyl-L-methionine-dependent methyltransferases"/>
    <property type="match status" value="1"/>
</dbReference>
<evidence type="ECO:0000313" key="5">
    <source>
        <dbReference type="EMBL" id="QPB44259.1"/>
    </source>
</evidence>
<accession>A0A7S8BCZ2</accession>
<dbReference type="GO" id="GO:0003676">
    <property type="term" value="F:nucleic acid binding"/>
    <property type="evidence" value="ECO:0007669"/>
    <property type="project" value="InterPro"/>
</dbReference>
<name>A0A7S8BCZ2_9VIRU</name>
<proteinExistence type="predicted"/>
<reference evidence="5 6" key="1">
    <citation type="submission" date="2020-09" db="EMBL/GenBank/DDBJ databases">
        <authorList>
            <person name="Zhang R."/>
            <person name="Garcia K."/>
            <person name="Ogata H."/>
        </authorList>
    </citation>
    <scope>NUCLEOTIDE SEQUENCE [LARGE SCALE GENOMIC DNA]</scope>
    <source>
        <strain evidence="6">stheno</strain>
    </source>
</reference>
<sequence>MSTNKRKRSASTGEIRKRSKPAEEEAEEVPHPFASLGGKRYDIILADPPWSYDSAGVNGAAAKQYSTMSDKDIAELPVRDISNPGAFCLMWTTGPKLPQAFDVMKAWGFAYKTVFFVWLKTNKGAPMDPIRNGLGNYTRSACEYVLIGKRTDGKLKLRDAKISSSVGQMIIEPRREHSRKPDVTFDKINEFFAPELSRVELFARESRAGFEAWGNEVGKFDAEEAQEE</sequence>